<name>A0A9P0KDV7_ACAOB</name>
<comment type="caution">
    <text evidence="2">The sequence shown here is derived from an EMBL/GenBank/DDBJ whole genome shotgun (WGS) entry which is preliminary data.</text>
</comment>
<evidence type="ECO:0000313" key="3">
    <source>
        <dbReference type="Proteomes" id="UP001152888"/>
    </source>
</evidence>
<protein>
    <submittedName>
        <fullName evidence="2">Uncharacterized protein</fullName>
    </submittedName>
</protein>
<reference evidence="2" key="1">
    <citation type="submission" date="2022-03" db="EMBL/GenBank/DDBJ databases">
        <authorList>
            <person name="Sayadi A."/>
        </authorList>
    </citation>
    <scope>NUCLEOTIDE SEQUENCE</scope>
</reference>
<proteinExistence type="predicted"/>
<dbReference type="EMBL" id="CAKOFQ010006809">
    <property type="protein sequence ID" value="CAH1973398.1"/>
    <property type="molecule type" value="Genomic_DNA"/>
</dbReference>
<gene>
    <name evidence="2" type="ORF">ACAOBT_LOCUS10529</name>
</gene>
<dbReference type="AlphaFoldDB" id="A0A9P0KDV7"/>
<accession>A0A9P0KDV7</accession>
<evidence type="ECO:0000313" key="2">
    <source>
        <dbReference type="EMBL" id="CAH1973398.1"/>
    </source>
</evidence>
<feature type="region of interest" description="Disordered" evidence="1">
    <location>
        <begin position="1"/>
        <end position="50"/>
    </location>
</feature>
<evidence type="ECO:0000256" key="1">
    <source>
        <dbReference type="SAM" id="MobiDB-lite"/>
    </source>
</evidence>
<organism evidence="2 3">
    <name type="scientific">Acanthoscelides obtectus</name>
    <name type="common">Bean weevil</name>
    <name type="synonym">Bruchus obtectus</name>
    <dbReference type="NCBI Taxonomy" id="200917"/>
    <lineage>
        <taxon>Eukaryota</taxon>
        <taxon>Metazoa</taxon>
        <taxon>Ecdysozoa</taxon>
        <taxon>Arthropoda</taxon>
        <taxon>Hexapoda</taxon>
        <taxon>Insecta</taxon>
        <taxon>Pterygota</taxon>
        <taxon>Neoptera</taxon>
        <taxon>Endopterygota</taxon>
        <taxon>Coleoptera</taxon>
        <taxon>Polyphaga</taxon>
        <taxon>Cucujiformia</taxon>
        <taxon>Chrysomeloidea</taxon>
        <taxon>Chrysomelidae</taxon>
        <taxon>Bruchinae</taxon>
        <taxon>Bruchini</taxon>
        <taxon>Acanthoscelides</taxon>
    </lineage>
</organism>
<dbReference type="Proteomes" id="UP001152888">
    <property type="component" value="Unassembled WGS sequence"/>
</dbReference>
<sequence length="96" mass="10355">MWQGLLPVPHASSPQDPAHGGVPAQVSRVQQVLQPAFQPENPPADPHGHQALQLLGVRKGVQAELRPAQAQSDPQPGHKWIVARRKWDKQCGGTGV</sequence>
<keyword evidence="3" id="KW-1185">Reference proteome</keyword>